<accession>A0A3Q7I2Y5</accession>
<reference evidence="1" key="1">
    <citation type="journal article" date="2012" name="Nature">
        <title>The tomato genome sequence provides insights into fleshy fruit evolution.</title>
        <authorList>
            <consortium name="Tomato Genome Consortium"/>
        </authorList>
    </citation>
    <scope>NUCLEOTIDE SEQUENCE [LARGE SCALE GENOMIC DNA]</scope>
    <source>
        <strain evidence="1">cv. Heinz 1706</strain>
    </source>
</reference>
<dbReference type="InParanoid" id="A0A3Q7I2Y5"/>
<dbReference type="AlphaFoldDB" id="A0A3Q7I2Y5"/>
<dbReference type="EnsemblPlants" id="Solyc09g063025.1.1">
    <property type="protein sequence ID" value="Solyc09g063025.1.1"/>
    <property type="gene ID" value="Solyc09g063025.1"/>
</dbReference>
<sequence>MVAHPFNSILVSKFGSALQRLICQVLTCIHYCYISIISGLSLRKVIWPAENLEIGVFGHAYFLHETDSSEIGRNCGTPIERIAVLGFVFIIRDQKYAQEANIRHFPSALLLLHYSVCKASISHFKLAYPRPAKFSLNTILSMTESGTESCYCSWLPIH</sequence>
<reference evidence="1" key="2">
    <citation type="submission" date="2019-01" db="UniProtKB">
        <authorList>
            <consortium name="EnsemblPlants"/>
        </authorList>
    </citation>
    <scope>IDENTIFICATION</scope>
    <source>
        <strain evidence="1">cv. Heinz 1706</strain>
    </source>
</reference>
<dbReference type="PaxDb" id="4081-Solyc09g063020.2.1"/>
<proteinExistence type="predicted"/>
<organism evidence="1">
    <name type="scientific">Solanum lycopersicum</name>
    <name type="common">Tomato</name>
    <name type="synonym">Lycopersicon esculentum</name>
    <dbReference type="NCBI Taxonomy" id="4081"/>
    <lineage>
        <taxon>Eukaryota</taxon>
        <taxon>Viridiplantae</taxon>
        <taxon>Streptophyta</taxon>
        <taxon>Embryophyta</taxon>
        <taxon>Tracheophyta</taxon>
        <taxon>Spermatophyta</taxon>
        <taxon>Magnoliopsida</taxon>
        <taxon>eudicotyledons</taxon>
        <taxon>Gunneridae</taxon>
        <taxon>Pentapetalae</taxon>
        <taxon>asterids</taxon>
        <taxon>lamiids</taxon>
        <taxon>Solanales</taxon>
        <taxon>Solanaceae</taxon>
        <taxon>Solanoideae</taxon>
        <taxon>Solaneae</taxon>
        <taxon>Solanum</taxon>
        <taxon>Solanum subgen. Lycopersicon</taxon>
    </lineage>
</organism>
<protein>
    <submittedName>
        <fullName evidence="1">Uncharacterized protein</fullName>
    </submittedName>
</protein>
<name>A0A3Q7I2Y5_SOLLC</name>
<evidence type="ECO:0000313" key="1">
    <source>
        <dbReference type="EnsemblPlants" id="Solyc09g063025.1.1"/>
    </source>
</evidence>
<dbReference type="Gramene" id="Solyc09g063025.1.1">
    <property type="protein sequence ID" value="Solyc09g063025.1.1"/>
    <property type="gene ID" value="Solyc09g063025.1"/>
</dbReference>
<dbReference type="Proteomes" id="UP000004994">
    <property type="component" value="Chromosome 9"/>
</dbReference>
<evidence type="ECO:0000313" key="2">
    <source>
        <dbReference type="Proteomes" id="UP000004994"/>
    </source>
</evidence>
<keyword evidence="2" id="KW-1185">Reference proteome</keyword>